<dbReference type="InterPro" id="IPR027417">
    <property type="entry name" value="P-loop_NTPase"/>
</dbReference>
<gene>
    <name evidence="13" type="ORF">SAPINGB_P005549</name>
</gene>
<dbReference type="GO" id="GO:0005524">
    <property type="term" value="F:ATP binding"/>
    <property type="evidence" value="ECO:0007669"/>
    <property type="project" value="UniProtKB-UniRule"/>
</dbReference>
<evidence type="ECO:0000256" key="3">
    <source>
        <dbReference type="ARBA" id="ARBA00022801"/>
    </source>
</evidence>
<dbReference type="InterPro" id="IPR013986">
    <property type="entry name" value="DExx_box_DNA_helicase_dom_sf"/>
</dbReference>
<dbReference type="PANTHER" id="PTHR11070">
    <property type="entry name" value="UVRD / RECB / PCRA DNA HELICASE FAMILY MEMBER"/>
    <property type="match status" value="1"/>
</dbReference>
<evidence type="ECO:0000259" key="11">
    <source>
        <dbReference type="PROSITE" id="PS51198"/>
    </source>
</evidence>
<evidence type="ECO:0000256" key="2">
    <source>
        <dbReference type="ARBA" id="ARBA00022741"/>
    </source>
</evidence>
<dbReference type="AlphaFoldDB" id="A0A5E8C2C2"/>
<dbReference type="GO" id="GO:0003677">
    <property type="term" value="F:DNA binding"/>
    <property type="evidence" value="ECO:0007669"/>
    <property type="project" value="InterPro"/>
</dbReference>
<dbReference type="Gene3D" id="3.40.50.300">
    <property type="entry name" value="P-loop containing nucleotide triphosphate hydrolases"/>
    <property type="match status" value="2"/>
</dbReference>
<keyword evidence="14" id="KW-1185">Reference proteome</keyword>
<dbReference type="Gene3D" id="1.10.486.10">
    <property type="entry name" value="PCRA, domain 4"/>
    <property type="match status" value="1"/>
</dbReference>
<dbReference type="InterPro" id="IPR014017">
    <property type="entry name" value="DNA_helicase_UvrD-like_C"/>
</dbReference>
<dbReference type="Gene3D" id="1.10.10.160">
    <property type="match status" value="1"/>
</dbReference>
<evidence type="ECO:0000313" key="14">
    <source>
        <dbReference type="Proteomes" id="UP000398389"/>
    </source>
</evidence>
<keyword evidence="6" id="KW-0413">Isomerase</keyword>
<sequence>MTETDQQETAQQETAKQEMLEVDISMNQEQFDAVTKPLDANVQVLAGPGTVNRVLYLLSKGVLPNRILVLTYTNRAIYEFRTRVNDIIGQDLGSQLRIHTVHSYCQEMLQRHGQLIDLPEVQIIANKIDKEYIEGIVIRKIQKTHVDKDYKVAKRVFHAALDSKLNKRSANFVPESLKKEVLEIYNVELRKAFLFDYDDLIILTEKLLKNFPEVANDLDSVLVDEFQDISQPLWNVIKRLAKHSSLYAAGDPDQNIFGFLGAHSIIFKEMRQDFKVDQVILTRSYRSSQPILDAAYELISHDNQREHSKSLIADESYLAENMIESIPPRLIVLKTATEEMSWVSCTVRFLMEQGVPAHDIVVLARTGRIASEIADPIQSGSGTRTIVIGGTSLLETDEASVCNTILRFLQYPDRNLFVLNLIRRYHLFIAPKDLETAINRATELEISLIEALRDPGPWITNAKREKLNSFLEMIDRSHQIMREDPKSLEKVIEALRYCLGKLQLVEKVRLKYARTYRSRLRNIDKFIEYLYSVKDYVAWEMESHTERTFLEQLLASSVFYHITPTVDELVISTVHAAKGREWRVVFVVNADDKVYPHIRTHGSPKELNEERRVLYVAMTRAKERLLVSYHKENAYDNFTQNVPSRFFTPSVLKKLEASEGSVNATGVYSNYALAEQKYPLLFKQPKYYRTTLNKRFHTLARPAILKCSPTTALCNTARTFSHLPRLISRFL</sequence>
<evidence type="ECO:0000256" key="8">
    <source>
        <dbReference type="ARBA" id="ARBA00034808"/>
    </source>
</evidence>
<dbReference type="Pfam" id="PF13361">
    <property type="entry name" value="UvrD_C"/>
    <property type="match status" value="1"/>
</dbReference>
<dbReference type="CDD" id="cd17932">
    <property type="entry name" value="DEXQc_UvrD"/>
    <property type="match status" value="1"/>
</dbReference>
<comment type="caution">
    <text evidence="10">Lacks conserved residue(s) required for the propagation of feature annotation.</text>
</comment>
<evidence type="ECO:0000256" key="4">
    <source>
        <dbReference type="ARBA" id="ARBA00022806"/>
    </source>
</evidence>
<dbReference type="GO" id="GO:0000724">
    <property type="term" value="P:double-strand break repair via homologous recombination"/>
    <property type="evidence" value="ECO:0007669"/>
    <property type="project" value="TreeGrafter"/>
</dbReference>
<dbReference type="GO" id="GO:0016787">
    <property type="term" value="F:hydrolase activity"/>
    <property type="evidence" value="ECO:0007669"/>
    <property type="project" value="UniProtKB-UniRule"/>
</dbReference>
<accession>A0A5E8C2C2</accession>
<comment type="similarity">
    <text evidence="1">Belongs to the helicase family. UvrD subfamily.</text>
</comment>
<dbReference type="PROSITE" id="PS51198">
    <property type="entry name" value="UVRD_HELICASE_ATP_BIND"/>
    <property type="match status" value="1"/>
</dbReference>
<evidence type="ECO:0000256" key="6">
    <source>
        <dbReference type="ARBA" id="ARBA00023235"/>
    </source>
</evidence>
<dbReference type="Pfam" id="PF00580">
    <property type="entry name" value="UvrD-helicase"/>
    <property type="match status" value="1"/>
</dbReference>
<dbReference type="GO" id="GO:0031297">
    <property type="term" value="P:replication fork processing"/>
    <property type="evidence" value="ECO:0007669"/>
    <property type="project" value="TreeGrafter"/>
</dbReference>
<feature type="domain" description="UvrD-like helicase C-terminal" evidence="12">
    <location>
        <begin position="289"/>
        <end position="579"/>
    </location>
</feature>
<keyword evidence="2 10" id="KW-0547">Nucleotide-binding</keyword>
<proteinExistence type="inferred from homology"/>
<dbReference type="PANTHER" id="PTHR11070:SF30">
    <property type="entry name" value="F-BOX DNA HELICASE 1"/>
    <property type="match status" value="1"/>
</dbReference>
<dbReference type="EC" id="5.6.2.4" evidence="8"/>
<protein>
    <recommendedName>
        <fullName evidence="8">DNA 3'-5' helicase</fullName>
        <ecNumber evidence="8">5.6.2.4</ecNumber>
    </recommendedName>
</protein>
<evidence type="ECO:0000256" key="10">
    <source>
        <dbReference type="PROSITE-ProRule" id="PRU00560"/>
    </source>
</evidence>
<evidence type="ECO:0000256" key="5">
    <source>
        <dbReference type="ARBA" id="ARBA00022840"/>
    </source>
</evidence>
<reference evidence="13 14" key="1">
    <citation type="submission" date="2019-09" db="EMBL/GenBank/DDBJ databases">
        <authorList>
            <person name="Brejova B."/>
        </authorList>
    </citation>
    <scope>NUCLEOTIDE SEQUENCE [LARGE SCALE GENOMIC DNA]</scope>
</reference>
<evidence type="ECO:0000256" key="9">
    <source>
        <dbReference type="ARBA" id="ARBA00048988"/>
    </source>
</evidence>
<dbReference type="SUPFAM" id="SSF52540">
    <property type="entry name" value="P-loop containing nucleoside triphosphate hydrolases"/>
    <property type="match status" value="1"/>
</dbReference>
<evidence type="ECO:0000256" key="1">
    <source>
        <dbReference type="ARBA" id="ARBA00009922"/>
    </source>
</evidence>
<keyword evidence="5 10" id="KW-0067">ATP-binding</keyword>
<evidence type="ECO:0000259" key="12">
    <source>
        <dbReference type="PROSITE" id="PS51217"/>
    </source>
</evidence>
<keyword evidence="3 10" id="KW-0378">Hydrolase</keyword>
<dbReference type="InterPro" id="IPR000212">
    <property type="entry name" value="DNA_helicase_UvrD/REP"/>
</dbReference>
<dbReference type="OrthoDB" id="1470711at2759"/>
<evidence type="ECO:0000313" key="13">
    <source>
        <dbReference type="EMBL" id="VVT57130.1"/>
    </source>
</evidence>
<feature type="domain" description="UvrD-like helicase ATP-binding" evidence="11">
    <location>
        <begin position="25"/>
        <end position="288"/>
    </location>
</feature>
<evidence type="ECO:0000256" key="7">
    <source>
        <dbReference type="ARBA" id="ARBA00034617"/>
    </source>
</evidence>
<dbReference type="PROSITE" id="PS51217">
    <property type="entry name" value="UVRD_HELICASE_CTER"/>
    <property type="match status" value="1"/>
</dbReference>
<dbReference type="GeneID" id="43584363"/>
<comment type="catalytic activity">
    <reaction evidence="9">
        <text>ATP + H2O = ADP + phosphate + H(+)</text>
        <dbReference type="Rhea" id="RHEA:13065"/>
        <dbReference type="ChEBI" id="CHEBI:15377"/>
        <dbReference type="ChEBI" id="CHEBI:15378"/>
        <dbReference type="ChEBI" id="CHEBI:30616"/>
        <dbReference type="ChEBI" id="CHEBI:43474"/>
        <dbReference type="ChEBI" id="CHEBI:456216"/>
        <dbReference type="EC" id="5.6.2.4"/>
    </reaction>
</comment>
<dbReference type="Proteomes" id="UP000398389">
    <property type="component" value="Unassembled WGS sequence"/>
</dbReference>
<dbReference type="EMBL" id="CABVLU010000004">
    <property type="protein sequence ID" value="VVT57130.1"/>
    <property type="molecule type" value="Genomic_DNA"/>
</dbReference>
<comment type="catalytic activity">
    <reaction evidence="7">
        <text>Couples ATP hydrolysis with the unwinding of duplex DNA by translocating in the 3'-5' direction.</text>
        <dbReference type="EC" id="5.6.2.4"/>
    </reaction>
</comment>
<keyword evidence="4 10" id="KW-0347">Helicase</keyword>
<dbReference type="InterPro" id="IPR014016">
    <property type="entry name" value="UvrD-like_ATP-bd"/>
</dbReference>
<dbReference type="GO" id="GO:0005634">
    <property type="term" value="C:nucleus"/>
    <property type="evidence" value="ECO:0007669"/>
    <property type="project" value="TreeGrafter"/>
</dbReference>
<dbReference type="RefSeq" id="XP_031856154.1">
    <property type="nucleotide sequence ID" value="XM_032000263.1"/>
</dbReference>
<name>A0A5E8C2C2_9ASCO</name>
<dbReference type="GO" id="GO:0043138">
    <property type="term" value="F:3'-5' DNA helicase activity"/>
    <property type="evidence" value="ECO:0007669"/>
    <property type="project" value="UniProtKB-EC"/>
</dbReference>
<organism evidence="13 14">
    <name type="scientific">Magnusiomyces paraingens</name>
    <dbReference type="NCBI Taxonomy" id="2606893"/>
    <lineage>
        <taxon>Eukaryota</taxon>
        <taxon>Fungi</taxon>
        <taxon>Dikarya</taxon>
        <taxon>Ascomycota</taxon>
        <taxon>Saccharomycotina</taxon>
        <taxon>Dipodascomycetes</taxon>
        <taxon>Dipodascales</taxon>
        <taxon>Dipodascaceae</taxon>
        <taxon>Magnusiomyces</taxon>
    </lineage>
</organism>